<sequence>AHIRPAVDSIVKEIAHLPMRVEGRGHKKVEDFIDRPNISKESWPTLIQKFLVDLLVCDQAVIEKVRNLNGDIVEIYARDGTQFRPVLDSSRSYAMYYKQVLMDKGGKEIGAIPHDVDDLIWMVQFPRTYSFYGTPIIETIINEVSTLMYSSQSIARSFVDDEIPPGVLFLDKIGKAAYERAKAQFEASRGEGGKKNMKVIDNVGNANWIPFTRPFREMQLAELTMIIQEVVNRNFGVSALDTGDAGGLTRATADRLWKTSRSKLFRPLVNLLTVKLNKELVKEIAPGAELTFVMEPVVDASTALELSDGGIITKNEARKVLNFDTVPGGDSLAVRVGNQYIVLQADGSVPPGQLPDADGQSKSETSNASPVDKTEVPVEEVQPKKKKKKEKVKSEE</sequence>
<evidence type="ECO:0008006" key="3">
    <source>
        <dbReference type="Google" id="ProtNLM"/>
    </source>
</evidence>
<dbReference type="InterPro" id="IPR006944">
    <property type="entry name" value="Phage/GTA_portal"/>
</dbReference>
<evidence type="ECO:0000313" key="2">
    <source>
        <dbReference type="EMBL" id="GAF80947.1"/>
    </source>
</evidence>
<dbReference type="EMBL" id="BARS01000676">
    <property type="protein sequence ID" value="GAF80947.1"/>
    <property type="molecule type" value="Genomic_DNA"/>
</dbReference>
<evidence type="ECO:0000256" key="1">
    <source>
        <dbReference type="SAM" id="MobiDB-lite"/>
    </source>
</evidence>
<reference evidence="2" key="1">
    <citation type="journal article" date="2014" name="Front. Microbiol.">
        <title>High frequency of phylogenetically diverse reductive dehalogenase-homologous genes in deep subseafloor sedimentary metagenomes.</title>
        <authorList>
            <person name="Kawai M."/>
            <person name="Futagami T."/>
            <person name="Toyoda A."/>
            <person name="Takaki Y."/>
            <person name="Nishi S."/>
            <person name="Hori S."/>
            <person name="Arai W."/>
            <person name="Tsubouchi T."/>
            <person name="Morono Y."/>
            <person name="Uchiyama I."/>
            <person name="Ito T."/>
            <person name="Fujiyama A."/>
            <person name="Inagaki F."/>
            <person name="Takami H."/>
        </authorList>
    </citation>
    <scope>NUCLEOTIDE SEQUENCE</scope>
    <source>
        <strain evidence="2">Expedition CK06-06</strain>
    </source>
</reference>
<dbReference type="Pfam" id="PF04860">
    <property type="entry name" value="Phage_portal"/>
    <property type="match status" value="1"/>
</dbReference>
<feature type="non-terminal residue" evidence="2">
    <location>
        <position position="1"/>
    </location>
</feature>
<feature type="compositionally biased region" description="Basic residues" evidence="1">
    <location>
        <begin position="384"/>
        <end position="396"/>
    </location>
</feature>
<feature type="region of interest" description="Disordered" evidence="1">
    <location>
        <begin position="347"/>
        <end position="396"/>
    </location>
</feature>
<accession>X0SYG5</accession>
<feature type="compositionally biased region" description="Polar residues" evidence="1">
    <location>
        <begin position="360"/>
        <end position="369"/>
    </location>
</feature>
<proteinExistence type="predicted"/>
<name>X0SYG5_9ZZZZ</name>
<protein>
    <recommendedName>
        <fullName evidence="3">Phage portal protein</fullName>
    </recommendedName>
</protein>
<organism evidence="2">
    <name type="scientific">marine sediment metagenome</name>
    <dbReference type="NCBI Taxonomy" id="412755"/>
    <lineage>
        <taxon>unclassified sequences</taxon>
        <taxon>metagenomes</taxon>
        <taxon>ecological metagenomes</taxon>
    </lineage>
</organism>
<dbReference type="AlphaFoldDB" id="X0SYG5"/>
<comment type="caution">
    <text evidence="2">The sequence shown here is derived from an EMBL/GenBank/DDBJ whole genome shotgun (WGS) entry which is preliminary data.</text>
</comment>
<gene>
    <name evidence="2" type="ORF">S01H1_01539</name>
</gene>